<dbReference type="Pfam" id="PF12679">
    <property type="entry name" value="ABC2_membrane_2"/>
    <property type="match status" value="1"/>
</dbReference>
<keyword evidence="1" id="KW-1133">Transmembrane helix</keyword>
<dbReference type="Proteomes" id="UP000001882">
    <property type="component" value="Chromosome"/>
</dbReference>
<feature type="transmembrane region" description="Helical" evidence="1">
    <location>
        <begin position="77"/>
        <end position="98"/>
    </location>
</feature>
<dbReference type="GO" id="GO:0005886">
    <property type="term" value="C:plasma membrane"/>
    <property type="evidence" value="ECO:0007669"/>
    <property type="project" value="UniProtKB-SubCell"/>
</dbReference>
<feature type="transmembrane region" description="Helical" evidence="1">
    <location>
        <begin position="193"/>
        <end position="215"/>
    </location>
</feature>
<feature type="transmembrane region" description="Helical" evidence="1">
    <location>
        <begin position="16"/>
        <end position="33"/>
    </location>
</feature>
<keyword evidence="3" id="KW-1185">Reference proteome</keyword>
<dbReference type="eggNOG" id="arCOG01462">
    <property type="taxonomic scope" value="Archaea"/>
</dbReference>
<feature type="transmembrane region" description="Helical" evidence="1">
    <location>
        <begin position="235"/>
        <end position="258"/>
    </location>
</feature>
<protein>
    <submittedName>
        <fullName evidence="2">ABC transporter</fullName>
    </submittedName>
</protein>
<evidence type="ECO:0000256" key="1">
    <source>
        <dbReference type="SAM" id="Phobius"/>
    </source>
</evidence>
<dbReference type="EMBL" id="AP011532">
    <property type="protein sequence ID" value="BAI61316.1"/>
    <property type="molecule type" value="Genomic_DNA"/>
</dbReference>
<dbReference type="PANTHER" id="PTHR37305:SF1">
    <property type="entry name" value="MEMBRANE PROTEIN"/>
    <property type="match status" value="1"/>
</dbReference>
<evidence type="ECO:0000313" key="3">
    <source>
        <dbReference type="Proteomes" id="UP000001882"/>
    </source>
</evidence>
<reference evidence="3" key="3">
    <citation type="journal article" date="2011" name="PLoS ONE">
        <title>Genome sequence of a mesophilic hydrogenotrophic methanogen Methanocella paludicola, the first cultivated representative of the order Methanocellales.</title>
        <authorList>
            <person name="Sakai S."/>
            <person name="Takaki Y."/>
            <person name="Shimamura S."/>
            <person name="Sekine M."/>
            <person name="Tajima T."/>
            <person name="Kosugi H."/>
            <person name="Ichikawa N."/>
            <person name="Tasumi E."/>
            <person name="Hiraki A.T."/>
            <person name="Shimizu A."/>
            <person name="Kato Y."/>
            <person name="Nishiko R."/>
            <person name="Mori K."/>
            <person name="Fujita N."/>
            <person name="Imachi H."/>
            <person name="Takai K."/>
        </authorList>
    </citation>
    <scope>NUCLEOTIDE SEQUENCE [LARGE SCALE GENOMIC DNA]</scope>
    <source>
        <strain evidence="3">DSM 17711 / JCM 13418 / NBRC 101707 / SANAE</strain>
    </source>
</reference>
<dbReference type="GeneID" id="8681226"/>
<organism evidence="2 3">
    <name type="scientific">Methanocella paludicola (strain DSM 17711 / JCM 13418 / NBRC 101707 / SANAE)</name>
    <dbReference type="NCBI Taxonomy" id="304371"/>
    <lineage>
        <taxon>Archaea</taxon>
        <taxon>Methanobacteriati</taxon>
        <taxon>Methanobacteriota</taxon>
        <taxon>Stenosarchaea group</taxon>
        <taxon>Methanomicrobia</taxon>
        <taxon>Methanocellales</taxon>
        <taxon>Methanocellaceae</taxon>
        <taxon>Methanocella</taxon>
    </lineage>
</organism>
<reference evidence="2 3" key="1">
    <citation type="journal article" date="2007" name="Appl. Environ. Microbiol.">
        <title>Isolation of key methanogens for global methane emission from rice paddy fields: a novel isolate affiliated with the clone cluster rice cluster I.</title>
        <authorList>
            <person name="Sakai S."/>
            <person name="Imachi H."/>
            <person name="Sekiguchi Y."/>
            <person name="Ohashi A."/>
            <person name="Harada H."/>
            <person name="Kamagata Y."/>
        </authorList>
    </citation>
    <scope>NUCLEOTIDE SEQUENCE [LARGE SCALE GENOMIC DNA]</scope>
    <source>
        <strain evidence="3">DSM 17711 / JCM 13418 / NBRC 101707 / SANAE</strain>
    </source>
</reference>
<keyword evidence="1" id="KW-0472">Membrane</keyword>
<sequence length="266" mass="29005">MSLKVLRQTLLDKWKSIGLVTALFFVFMAYYTALYPSTASLSTASINELLENPAIKVLLGNLQWDNSFESYISTKGLMFTGLIAAGFVAWLTAGFLSGEVDHKTIDLLLAQPIVRTRLVLTRYAALVATVTIMMLAMLVGVVVAVKALDITTSIPWIAYAIGYMGVLTLAFGAIAMSISAYLSDGRKAALTSLGVLVLMYFMETVGSIVDLLGPIRYLSLFHYARYNEMLMTRTLSLVDVGVMLAVAIVFVALAVVAFQRRDINVS</sequence>
<dbReference type="KEGG" id="mpd:MCP_1244"/>
<feature type="transmembrane region" description="Helical" evidence="1">
    <location>
        <begin position="156"/>
        <end position="181"/>
    </location>
</feature>
<dbReference type="InParanoid" id="D1YXZ4"/>
<dbReference type="GO" id="GO:0140359">
    <property type="term" value="F:ABC-type transporter activity"/>
    <property type="evidence" value="ECO:0007669"/>
    <property type="project" value="InterPro"/>
</dbReference>
<accession>D1YXZ4</accession>
<dbReference type="OrthoDB" id="204776at2157"/>
<proteinExistence type="predicted"/>
<gene>
    <name evidence="2" type="ordered locus">MCP_1244</name>
</gene>
<feature type="transmembrane region" description="Helical" evidence="1">
    <location>
        <begin position="119"/>
        <end position="144"/>
    </location>
</feature>
<dbReference type="AlphaFoldDB" id="D1YXZ4"/>
<dbReference type="STRING" id="304371.MCP_1244"/>
<name>D1YXZ4_METPS</name>
<evidence type="ECO:0000313" key="2">
    <source>
        <dbReference type="EMBL" id="BAI61316.1"/>
    </source>
</evidence>
<reference evidence="2 3" key="2">
    <citation type="journal article" date="2008" name="Int. J. Syst. Evol. Microbiol.">
        <title>Methanocella paludicola gen. nov., sp. nov., a methane-producing archaeon, the first isolate of the lineage 'Rice Cluster I', and proposal of the new archaeal order Methanocellales ord. nov.</title>
        <authorList>
            <person name="Sakai S."/>
            <person name="Imachi H."/>
            <person name="Hanada S."/>
            <person name="Ohashi A."/>
            <person name="Harada H."/>
            <person name="Kamagata Y."/>
        </authorList>
    </citation>
    <scope>NUCLEOTIDE SEQUENCE [LARGE SCALE GENOMIC DNA]</scope>
    <source>
        <strain evidence="3">DSM 17711 / JCM 13418 / NBRC 101707 / SANAE</strain>
    </source>
</reference>
<dbReference type="RefSeq" id="WP_012899995.1">
    <property type="nucleotide sequence ID" value="NC_013665.1"/>
</dbReference>
<keyword evidence="1" id="KW-0812">Transmembrane</keyword>
<dbReference type="PANTHER" id="PTHR37305">
    <property type="entry name" value="INTEGRAL MEMBRANE PROTEIN-RELATED"/>
    <property type="match status" value="1"/>
</dbReference>